<gene>
    <name evidence="4" type="ORF">Loak_1980</name>
</gene>
<evidence type="ECO:0000313" key="5">
    <source>
        <dbReference type="Proteomes" id="UP000054858"/>
    </source>
</evidence>
<evidence type="ECO:0000313" key="4">
    <source>
        <dbReference type="EMBL" id="KTD38304.1"/>
    </source>
</evidence>
<dbReference type="EMBL" id="LNYP01000029">
    <property type="protein sequence ID" value="KTD38304.1"/>
    <property type="molecule type" value="Genomic_DNA"/>
</dbReference>
<dbReference type="PATRIC" id="fig|29423.5.peg.2077"/>
<organism evidence="4 5">
    <name type="scientific">Legionella oakridgensis</name>
    <dbReference type="NCBI Taxonomy" id="29423"/>
    <lineage>
        <taxon>Bacteria</taxon>
        <taxon>Pseudomonadati</taxon>
        <taxon>Pseudomonadota</taxon>
        <taxon>Gammaproteobacteria</taxon>
        <taxon>Legionellales</taxon>
        <taxon>Legionellaceae</taxon>
        <taxon>Legionella</taxon>
    </lineage>
</organism>
<evidence type="ECO:0000256" key="3">
    <source>
        <dbReference type="SAM" id="Phobius"/>
    </source>
</evidence>
<dbReference type="RefSeq" id="WP_025384613.1">
    <property type="nucleotide sequence ID" value="NZ_LCUA01000003.1"/>
</dbReference>
<proteinExistence type="predicted"/>
<name>A0A0W0X134_9GAMM</name>
<accession>A0A0W0X134</accession>
<dbReference type="AlphaFoldDB" id="A0A0W0X134"/>
<keyword evidence="3" id="KW-1133">Transmembrane helix</keyword>
<keyword evidence="1" id="KW-0175">Coiled coil</keyword>
<sequence>MDNVHKKHPSIDSGKSQVGEAAGELLKESRKLAQEIYEEGLHKVEDAQKNIKEYSDELLEKVRKNPLASVLIAAGVGFLLSSILRK</sequence>
<feature type="coiled-coil region" evidence="1">
    <location>
        <begin position="37"/>
        <end position="64"/>
    </location>
</feature>
<reference evidence="4 5" key="1">
    <citation type="submission" date="2015-11" db="EMBL/GenBank/DDBJ databases">
        <title>Genomic analysis of 38 Legionella species identifies large and diverse effector repertoires.</title>
        <authorList>
            <person name="Burstein D."/>
            <person name="Amaro F."/>
            <person name="Zusman T."/>
            <person name="Lifshitz Z."/>
            <person name="Cohen O."/>
            <person name="Gilbert J.A."/>
            <person name="Pupko T."/>
            <person name="Shuman H.A."/>
            <person name="Segal G."/>
        </authorList>
    </citation>
    <scope>NUCLEOTIDE SEQUENCE [LARGE SCALE GENOMIC DNA]</scope>
    <source>
        <strain evidence="4 5">Oak Ridge-10</strain>
    </source>
</reference>
<keyword evidence="3" id="KW-0472">Membrane</keyword>
<feature type="transmembrane region" description="Helical" evidence="3">
    <location>
        <begin position="67"/>
        <end position="84"/>
    </location>
</feature>
<evidence type="ECO:0000256" key="2">
    <source>
        <dbReference type="SAM" id="MobiDB-lite"/>
    </source>
</evidence>
<feature type="region of interest" description="Disordered" evidence="2">
    <location>
        <begin position="1"/>
        <end position="22"/>
    </location>
</feature>
<evidence type="ECO:0000256" key="1">
    <source>
        <dbReference type="SAM" id="Coils"/>
    </source>
</evidence>
<evidence type="ECO:0008006" key="6">
    <source>
        <dbReference type="Google" id="ProtNLM"/>
    </source>
</evidence>
<dbReference type="Proteomes" id="UP000054858">
    <property type="component" value="Unassembled WGS sequence"/>
</dbReference>
<comment type="caution">
    <text evidence="4">The sequence shown here is derived from an EMBL/GenBank/DDBJ whole genome shotgun (WGS) entry which is preliminary data.</text>
</comment>
<keyword evidence="3" id="KW-0812">Transmembrane</keyword>
<protein>
    <recommendedName>
        <fullName evidence="6">DUF883 domain-containing protein</fullName>
    </recommendedName>
</protein>